<feature type="domain" description="Fibronectin type-III" evidence="1">
    <location>
        <begin position="554"/>
        <end position="643"/>
    </location>
</feature>
<dbReference type="PANTHER" id="PTHR46957:SF2">
    <property type="entry name" value="RECEPTOR-TYPE TYROSINE-PROTEIN PHOSPHATASE BETA"/>
    <property type="match status" value="1"/>
</dbReference>
<dbReference type="InterPro" id="IPR050713">
    <property type="entry name" value="RTP_Phos/Ushers"/>
</dbReference>
<dbReference type="SMART" id="SM00060">
    <property type="entry name" value="FN3"/>
    <property type="match status" value="4"/>
</dbReference>
<accession>A0A3B1JJ41</accession>
<dbReference type="InterPro" id="IPR013783">
    <property type="entry name" value="Ig-like_fold"/>
</dbReference>
<dbReference type="FunFam" id="2.60.40.10:FF:000369">
    <property type="entry name" value="Protein tyrosine phosphatase, receptor type B"/>
    <property type="match status" value="3"/>
</dbReference>
<dbReference type="PANTHER" id="PTHR46957">
    <property type="entry name" value="CYTOKINE RECEPTOR"/>
    <property type="match status" value="1"/>
</dbReference>
<dbReference type="InterPro" id="IPR003961">
    <property type="entry name" value="FN3_dom"/>
</dbReference>
<reference evidence="3" key="2">
    <citation type="journal article" date="2014" name="Nat. Commun.">
        <title>The cavefish genome reveals candidate genes for eye loss.</title>
        <authorList>
            <person name="McGaugh S.E."/>
            <person name="Gross J.B."/>
            <person name="Aken B."/>
            <person name="Blin M."/>
            <person name="Borowsky R."/>
            <person name="Chalopin D."/>
            <person name="Hinaux H."/>
            <person name="Jeffery W.R."/>
            <person name="Keene A."/>
            <person name="Ma L."/>
            <person name="Minx P."/>
            <person name="Murphy D."/>
            <person name="O'Quin K.E."/>
            <person name="Retaux S."/>
            <person name="Rohner N."/>
            <person name="Searle S.M."/>
            <person name="Stahl B.A."/>
            <person name="Tabin C."/>
            <person name="Volff J.N."/>
            <person name="Yoshizawa M."/>
            <person name="Warren W.C."/>
        </authorList>
    </citation>
    <scope>NUCLEOTIDE SEQUENCE [LARGE SCALE GENOMIC DNA]</scope>
    <source>
        <strain evidence="3">female</strain>
    </source>
</reference>
<dbReference type="Ensembl" id="ENSAMXT00000050571.1">
    <property type="protein sequence ID" value="ENSAMXP00000042353.1"/>
    <property type="gene ID" value="ENSAMXG00000013469.2"/>
</dbReference>
<reference evidence="2" key="4">
    <citation type="submission" date="2025-09" db="UniProtKB">
        <authorList>
            <consortium name="Ensembl"/>
        </authorList>
    </citation>
    <scope>IDENTIFICATION</scope>
</reference>
<reference evidence="3" key="1">
    <citation type="submission" date="2013-03" db="EMBL/GenBank/DDBJ databases">
        <authorList>
            <person name="Jeffery W."/>
            <person name="Warren W."/>
            <person name="Wilson R.K."/>
        </authorList>
    </citation>
    <scope>NUCLEOTIDE SEQUENCE</scope>
    <source>
        <strain evidence="3">female</strain>
    </source>
</reference>
<protein>
    <submittedName>
        <fullName evidence="2">Protein tyrosine phosphatase receptor type B</fullName>
    </submittedName>
</protein>
<name>A0A3B1JJ41_ASTMX</name>
<keyword evidence="3" id="KW-1185">Reference proteome</keyword>
<organism evidence="2 3">
    <name type="scientific">Astyanax mexicanus</name>
    <name type="common">Blind cave fish</name>
    <name type="synonym">Astyanax fasciatus mexicanus</name>
    <dbReference type="NCBI Taxonomy" id="7994"/>
    <lineage>
        <taxon>Eukaryota</taxon>
        <taxon>Metazoa</taxon>
        <taxon>Chordata</taxon>
        <taxon>Craniata</taxon>
        <taxon>Vertebrata</taxon>
        <taxon>Euteleostomi</taxon>
        <taxon>Actinopterygii</taxon>
        <taxon>Neopterygii</taxon>
        <taxon>Teleostei</taxon>
        <taxon>Ostariophysi</taxon>
        <taxon>Characiformes</taxon>
        <taxon>Characoidei</taxon>
        <taxon>Acestrorhamphidae</taxon>
        <taxon>Acestrorhamphinae</taxon>
        <taxon>Astyanax</taxon>
    </lineage>
</organism>
<dbReference type="Gene3D" id="2.60.40.10">
    <property type="entry name" value="Immunoglobulins"/>
    <property type="match status" value="4"/>
</dbReference>
<dbReference type="SUPFAM" id="SSF50370">
    <property type="entry name" value="Ricin B-like lectins"/>
    <property type="match status" value="1"/>
</dbReference>
<dbReference type="PROSITE" id="PS50231">
    <property type="entry name" value="RICIN_B_LECTIN"/>
    <property type="match status" value="1"/>
</dbReference>
<dbReference type="Pfam" id="PF00041">
    <property type="entry name" value="fn3"/>
    <property type="match status" value="4"/>
</dbReference>
<evidence type="ECO:0000313" key="3">
    <source>
        <dbReference type="Proteomes" id="UP000018467"/>
    </source>
</evidence>
<dbReference type="CDD" id="cd00063">
    <property type="entry name" value="FN3"/>
    <property type="match status" value="1"/>
</dbReference>
<sequence>MYCCCVSAGGFLIMHTSKGVCLTGQAGAVLLNRCNPSDPDQHWFWTKDRKLTHPQTSHCLWADLSALPRHARLVKLRDCSSASMWKCYDEWGTFGLDHLPMFLKKQGTRAVIRTEPRNSNWTMYTRGSAGRMELMSLCSAAGKSAVLSQTHKHTHKYSIFTRITHEPFLCKAVLSFSAPGGFCIFRVLLHNGWSTNCTHNSPHTNTHTCTLQHLTPGTFYSAEILSQTDGERFSIYFQTGESLLPVFIVYYNSNQLRFTSIFLKGIIHSFLMYEHYSCILMCLFCLFSLLAPSAVSSLQASASSTSISVSWQPGPGQREAFRVILGLGAELVRSLVFGSTVTSCVMSDLTPGTLYTVIVVTEALGKKQNATREVWTVPAGVQVLNVSNNGWTDALQASWEKAAGEIDSYRLLLIHDSIIIKNESAHALAFSHHFQSLKSGTLYRVVVTTVRSGMSSRQKVAEGRTVPAAVREVLVSNNGRTDFLSVSWRPALGEVDNYLVTLSDRERTVHALTVSKSSPECVFKSLVSGRLYNISVTSRSGMYQNHTVVQHRTQPSTVLTPTATHMARDDSLKVYWRHAAGDFDYYQVSIKHNNLFHQNCTVPGSQNECVFSGLVPGRLYTVIVSTWSGKYESSVSTHGRTCK</sequence>
<dbReference type="Proteomes" id="UP000018467">
    <property type="component" value="Unassembled WGS sequence"/>
</dbReference>
<dbReference type="AlphaFoldDB" id="A0A3B1JJ41"/>
<dbReference type="InterPro" id="IPR035992">
    <property type="entry name" value="Ricin_B-like_lectins"/>
</dbReference>
<reference evidence="2" key="3">
    <citation type="submission" date="2025-08" db="UniProtKB">
        <authorList>
            <consortium name="Ensembl"/>
        </authorList>
    </citation>
    <scope>IDENTIFICATION</scope>
</reference>
<evidence type="ECO:0000313" key="2">
    <source>
        <dbReference type="Ensembl" id="ENSAMXP00000042353.1"/>
    </source>
</evidence>
<dbReference type="OrthoDB" id="10057517at2759"/>
<dbReference type="InterPro" id="IPR036116">
    <property type="entry name" value="FN3_sf"/>
</dbReference>
<evidence type="ECO:0000259" key="1">
    <source>
        <dbReference type="PROSITE" id="PS50853"/>
    </source>
</evidence>
<feature type="domain" description="Fibronectin type-III" evidence="1">
    <location>
        <begin position="291"/>
        <end position="386"/>
    </location>
</feature>
<dbReference type="Gene3D" id="2.80.10.50">
    <property type="match status" value="1"/>
</dbReference>
<dbReference type="Bgee" id="ENSAMXG00000013469">
    <property type="expression patterns" value="Expressed in heart and 14 other cell types or tissues"/>
</dbReference>
<dbReference type="GO" id="GO:0016020">
    <property type="term" value="C:membrane"/>
    <property type="evidence" value="ECO:0007669"/>
    <property type="project" value="UniProtKB-SubCell"/>
</dbReference>
<dbReference type="GeneTree" id="ENSGT00940000156088"/>
<dbReference type="PROSITE" id="PS50853">
    <property type="entry name" value="FN3"/>
    <property type="match status" value="2"/>
</dbReference>
<proteinExistence type="predicted"/>
<dbReference type="SUPFAM" id="SSF49265">
    <property type="entry name" value="Fibronectin type III"/>
    <property type="match status" value="5"/>
</dbReference>